<name>A0A0N8H9M1_9BACT</name>
<evidence type="ECO:0000313" key="5">
    <source>
        <dbReference type="Proteomes" id="UP000050454"/>
    </source>
</evidence>
<sequence>MKAQGLLFYLLLLSISAKGQIELSGFPADYQLIGRSVETGFGSITFEVSFTDEFQSVKALLYNGPNVVYAETKNYSGSVDSHTFNLPVQAGLQEYDLKVYGFRSSLDSVLVKESKDLVCGDVIVIYGQSNCFGYSSIYRVNPDPRMRTALLGNNNQSLVWDKAINRKYDLGEFGILMGDSLIKQLGVAVCVVNRGASGRNIDYLKQRNENNPFDTGTWYGQTLGLLEMSELLNFTTAFIFRQGESEAMTKYQPVFDSYYGKLEEFISNLKIDLPALKKIYLTQLNVLYSPDFDLFAGSTIREAQRKAGEIENVEVISTHSLQNEFDGAHFSFDGHAHISGWISRLIKEQIHREPLEINIKSESIRRAYFANAIHDSLVLEFEPAQNLVAEPERNGKQIQNYFYLEDGKGIKKVSALGNQVFIELWDPSQSSFISYLPSAVQDIYGYNGPLMKNEAGLAALSFYRFPITEVPLSLPENLQAIFVNGAIHLSWQNTESRNHTLLLEKKINGNLIEEIPLNQNTENYTDGAAQVISGRVYTYELYLVYESVSSARVKVDYHICPSEVEQPSSCVECSLYQSSELHLSEPLNPQKVDYFVPSALLEPGFSTLSNSVFKVEIFQCESE</sequence>
<feature type="domain" description="Sialate O-acetylesterase" evidence="3">
    <location>
        <begin position="121"/>
        <end position="338"/>
    </location>
</feature>
<organism evidence="4 5">
    <name type="scientific">Jiulongibacter sediminis</name>
    <dbReference type="NCBI Taxonomy" id="1605367"/>
    <lineage>
        <taxon>Bacteria</taxon>
        <taxon>Pseudomonadati</taxon>
        <taxon>Bacteroidota</taxon>
        <taxon>Cytophagia</taxon>
        <taxon>Cytophagales</taxon>
        <taxon>Leadbetterellaceae</taxon>
        <taxon>Jiulongibacter</taxon>
    </lineage>
</organism>
<dbReference type="Pfam" id="PF03629">
    <property type="entry name" value="SASA"/>
    <property type="match status" value="1"/>
</dbReference>
<feature type="signal peptide" evidence="2">
    <location>
        <begin position="1"/>
        <end position="19"/>
    </location>
</feature>
<dbReference type="InterPro" id="IPR005181">
    <property type="entry name" value="SASA"/>
</dbReference>
<reference evidence="4 5" key="1">
    <citation type="submission" date="2015-07" db="EMBL/GenBank/DDBJ databases">
        <title>The draft genome sequence of Leadbetterella sp. JN14-9.</title>
        <authorList>
            <person name="Liu Y."/>
            <person name="Du J."/>
            <person name="Shao Z."/>
        </authorList>
    </citation>
    <scope>NUCLEOTIDE SEQUENCE [LARGE SCALE GENOMIC DNA]</scope>
    <source>
        <strain evidence="4 5">JN14-9</strain>
    </source>
</reference>
<keyword evidence="2" id="KW-0732">Signal</keyword>
<protein>
    <recommendedName>
        <fullName evidence="3">Sialate O-acetylesterase domain-containing protein</fullName>
    </recommendedName>
</protein>
<dbReference type="Gene3D" id="3.40.50.1110">
    <property type="entry name" value="SGNH hydrolase"/>
    <property type="match status" value="1"/>
</dbReference>
<evidence type="ECO:0000256" key="1">
    <source>
        <dbReference type="ARBA" id="ARBA00022801"/>
    </source>
</evidence>
<evidence type="ECO:0000259" key="3">
    <source>
        <dbReference type="Pfam" id="PF03629"/>
    </source>
</evidence>
<keyword evidence="5" id="KW-1185">Reference proteome</keyword>
<keyword evidence="1" id="KW-0378">Hydrolase</keyword>
<feature type="chain" id="PRO_5006026305" description="Sialate O-acetylesterase domain-containing protein" evidence="2">
    <location>
        <begin position="20"/>
        <end position="623"/>
    </location>
</feature>
<dbReference type="InterPro" id="IPR036514">
    <property type="entry name" value="SGNH_hydro_sf"/>
</dbReference>
<dbReference type="Proteomes" id="UP000050454">
    <property type="component" value="Unassembled WGS sequence"/>
</dbReference>
<gene>
    <name evidence="4" type="ORF">AFM12_10810</name>
</gene>
<accession>A0A0N8H9M1</accession>
<evidence type="ECO:0000313" key="4">
    <source>
        <dbReference type="EMBL" id="KPM47756.1"/>
    </source>
</evidence>
<dbReference type="STRING" id="1605367.AFM12_10810"/>
<dbReference type="EMBL" id="LGTQ01000009">
    <property type="protein sequence ID" value="KPM47756.1"/>
    <property type="molecule type" value="Genomic_DNA"/>
</dbReference>
<dbReference type="GO" id="GO:0016788">
    <property type="term" value="F:hydrolase activity, acting on ester bonds"/>
    <property type="evidence" value="ECO:0007669"/>
    <property type="project" value="UniProtKB-ARBA"/>
</dbReference>
<evidence type="ECO:0000256" key="2">
    <source>
        <dbReference type="SAM" id="SignalP"/>
    </source>
</evidence>
<dbReference type="SUPFAM" id="SSF52266">
    <property type="entry name" value="SGNH hydrolase"/>
    <property type="match status" value="1"/>
</dbReference>
<dbReference type="RefSeq" id="WP_157687371.1">
    <property type="nucleotide sequence ID" value="NZ_JXSZ01000009.1"/>
</dbReference>
<comment type="caution">
    <text evidence="4">The sequence shown here is derived from an EMBL/GenBank/DDBJ whole genome shotgun (WGS) entry which is preliminary data.</text>
</comment>
<proteinExistence type="predicted"/>
<dbReference type="AlphaFoldDB" id="A0A0N8H9M1"/>